<evidence type="ECO:0000313" key="1">
    <source>
        <dbReference type="EMBL" id="KAE9544733.1"/>
    </source>
</evidence>
<reference evidence="1 2" key="1">
    <citation type="submission" date="2019-08" db="EMBL/GenBank/DDBJ databases">
        <title>The genome of the soybean aphid Biotype 1, its phylome, world population structure and adaptation to the North American continent.</title>
        <authorList>
            <person name="Giordano R."/>
            <person name="Donthu R.K."/>
            <person name="Hernandez A.G."/>
            <person name="Wright C.L."/>
            <person name="Zimin A.V."/>
        </authorList>
    </citation>
    <scope>NUCLEOTIDE SEQUENCE [LARGE SCALE GENOMIC DNA]</scope>
    <source>
        <tissue evidence="1">Whole aphids</tissue>
    </source>
</reference>
<dbReference type="Proteomes" id="UP000475862">
    <property type="component" value="Unassembled WGS sequence"/>
</dbReference>
<proteinExistence type="predicted"/>
<comment type="caution">
    <text evidence="1">The sequence shown here is derived from an EMBL/GenBank/DDBJ whole genome shotgun (WGS) entry which is preliminary data.</text>
</comment>
<keyword evidence="2" id="KW-1185">Reference proteome</keyword>
<name>A0A6G0U712_APHGL</name>
<evidence type="ECO:0000313" key="2">
    <source>
        <dbReference type="Proteomes" id="UP000475862"/>
    </source>
</evidence>
<protein>
    <submittedName>
        <fullName evidence="1">Uncharacterized protein</fullName>
    </submittedName>
</protein>
<dbReference type="EMBL" id="VYZN01000001">
    <property type="protein sequence ID" value="KAE9544733.1"/>
    <property type="molecule type" value="Genomic_DNA"/>
</dbReference>
<organism evidence="1 2">
    <name type="scientific">Aphis glycines</name>
    <name type="common">Soybean aphid</name>
    <dbReference type="NCBI Taxonomy" id="307491"/>
    <lineage>
        <taxon>Eukaryota</taxon>
        <taxon>Metazoa</taxon>
        <taxon>Ecdysozoa</taxon>
        <taxon>Arthropoda</taxon>
        <taxon>Hexapoda</taxon>
        <taxon>Insecta</taxon>
        <taxon>Pterygota</taxon>
        <taxon>Neoptera</taxon>
        <taxon>Paraneoptera</taxon>
        <taxon>Hemiptera</taxon>
        <taxon>Sternorrhyncha</taxon>
        <taxon>Aphidomorpha</taxon>
        <taxon>Aphidoidea</taxon>
        <taxon>Aphididae</taxon>
        <taxon>Aphidini</taxon>
        <taxon>Aphis</taxon>
        <taxon>Aphis</taxon>
    </lineage>
</organism>
<sequence length="198" mass="22560">MRKCRFRRKAREQIFNTYKVKLLRTQIRCHSCRISCMNSPPEVDCTLHYIKSFLQKMVYGTKYINISIGKHALLTTLNKQIKLEPRTIEDLRIKNLDKIYLLRAFITTLNDCGVSVIPTWPSMLGNSSPSGRHTSNSCNKVEKNKYKKKYNILPTPKGKKQSGFFTLPSAFINLSGLNASGSSHKFGSLCTKCCKGMI</sequence>
<gene>
    <name evidence="1" type="ORF">AGLY_000275</name>
</gene>
<accession>A0A6G0U712</accession>
<dbReference type="AlphaFoldDB" id="A0A6G0U712"/>